<proteinExistence type="predicted"/>
<keyword evidence="1" id="KW-0472">Membrane</keyword>
<keyword evidence="1" id="KW-1133">Transmembrane helix</keyword>
<accession>A0A1E5G1G5</accession>
<organism evidence="2 3">
    <name type="scientific">Desulfuribacillus alkaliarsenatis</name>
    <dbReference type="NCBI Taxonomy" id="766136"/>
    <lineage>
        <taxon>Bacteria</taxon>
        <taxon>Bacillati</taxon>
        <taxon>Bacillota</taxon>
        <taxon>Desulfuribacillia</taxon>
        <taxon>Desulfuribacillales</taxon>
        <taxon>Desulfuribacillaceae</taxon>
        <taxon>Desulfuribacillus</taxon>
    </lineage>
</organism>
<keyword evidence="1" id="KW-0812">Transmembrane</keyword>
<protein>
    <submittedName>
        <fullName evidence="2">Uncharacterized protein</fullName>
    </submittedName>
</protein>
<feature type="transmembrane region" description="Helical" evidence="1">
    <location>
        <begin position="6"/>
        <end position="23"/>
    </location>
</feature>
<comment type="caution">
    <text evidence="2">The sequence shown here is derived from an EMBL/GenBank/DDBJ whole genome shotgun (WGS) entry which is preliminary data.</text>
</comment>
<sequence>MRLKGIFIGMFVVIGLTAIIYYIERGPDHSAVFDGELLVIEDSVYDTLSGAEIEQMQNFAIRAINAADGEPAIYSPHAKYLDNGAILAYMMFVNNTGETVTELHSISVKLISGNNQTVAGGIFPSVTNMPAIAPDNLFLFSLIFQPEAVRQQEADLASYFTETFFEYTSQ</sequence>
<reference evidence="2 3" key="1">
    <citation type="submission" date="2016-09" db="EMBL/GenBank/DDBJ databases">
        <title>Draft genome sequence for the type strain of Desulfuribacillus alkaliarsenatis AHT28, an obligately anaerobic, sulfidogenic bacterium isolated from Russian soda lake sediments.</title>
        <authorList>
            <person name="Abin C.A."/>
            <person name="Hollibaugh J.T."/>
        </authorList>
    </citation>
    <scope>NUCLEOTIDE SEQUENCE [LARGE SCALE GENOMIC DNA]</scope>
    <source>
        <strain evidence="2 3">AHT28</strain>
    </source>
</reference>
<gene>
    <name evidence="2" type="ORF">BHF68_06590</name>
</gene>
<evidence type="ECO:0000313" key="3">
    <source>
        <dbReference type="Proteomes" id="UP000094296"/>
    </source>
</evidence>
<dbReference type="EMBL" id="MIJE01000030">
    <property type="protein sequence ID" value="OEF96735.1"/>
    <property type="molecule type" value="Genomic_DNA"/>
</dbReference>
<evidence type="ECO:0000256" key="1">
    <source>
        <dbReference type="SAM" id="Phobius"/>
    </source>
</evidence>
<dbReference type="OrthoDB" id="9832546at2"/>
<dbReference type="RefSeq" id="WP_069643318.1">
    <property type="nucleotide sequence ID" value="NZ_MIJE01000030.1"/>
</dbReference>
<keyword evidence="3" id="KW-1185">Reference proteome</keyword>
<name>A0A1E5G1G5_9FIRM</name>
<evidence type="ECO:0000313" key="2">
    <source>
        <dbReference type="EMBL" id="OEF96735.1"/>
    </source>
</evidence>
<dbReference type="AlphaFoldDB" id="A0A1E5G1G5"/>
<dbReference type="Proteomes" id="UP000094296">
    <property type="component" value="Unassembled WGS sequence"/>
</dbReference>